<feature type="domain" description="Transcriptional regulator HTH-type FeoC" evidence="1">
    <location>
        <begin position="4"/>
        <end position="74"/>
    </location>
</feature>
<evidence type="ECO:0000259" key="1">
    <source>
        <dbReference type="Pfam" id="PF09012"/>
    </source>
</evidence>
<dbReference type="RefSeq" id="WP_163099360.1">
    <property type="nucleotide sequence ID" value="NZ_CP127523.1"/>
</dbReference>
<name>A0A845UJ81_9PROT</name>
<sequence>MNPLFAVRELLRKREMATASQMAAELHLSIGLIEDMLAYWQHRGVVKQIFAAAARGDCASACDTGSCHRCAPATAASVQAYRWCGHPESAAATPPTHVLHFRHPRHGVTR</sequence>
<dbReference type="EMBL" id="WNJL01000050">
    <property type="protein sequence ID" value="NDU43874.1"/>
    <property type="molecule type" value="Genomic_DNA"/>
</dbReference>
<dbReference type="Gene3D" id="1.10.10.10">
    <property type="entry name" value="Winged helix-like DNA-binding domain superfamily/Winged helix DNA-binding domain"/>
    <property type="match status" value="1"/>
</dbReference>
<comment type="caution">
    <text evidence="2">The sequence shown here is derived from an EMBL/GenBank/DDBJ whole genome shotgun (WGS) entry which is preliminary data.</text>
</comment>
<evidence type="ECO:0000313" key="2">
    <source>
        <dbReference type="EMBL" id="NDU43874.1"/>
    </source>
</evidence>
<dbReference type="AlphaFoldDB" id="A0A845UJ81"/>
<accession>A0A845UJ81</accession>
<dbReference type="InterPro" id="IPR015102">
    <property type="entry name" value="Tscrpt_reg_HTH_FeoC"/>
</dbReference>
<dbReference type="InterPro" id="IPR036388">
    <property type="entry name" value="WH-like_DNA-bd_sf"/>
</dbReference>
<dbReference type="Pfam" id="PF09012">
    <property type="entry name" value="FeoC"/>
    <property type="match status" value="1"/>
</dbReference>
<proteinExistence type="predicted"/>
<protein>
    <recommendedName>
        <fullName evidence="1">Transcriptional regulator HTH-type FeoC domain-containing protein</fullName>
    </recommendedName>
</protein>
<dbReference type="InterPro" id="IPR036390">
    <property type="entry name" value="WH_DNA-bd_sf"/>
</dbReference>
<reference evidence="2" key="1">
    <citation type="submission" date="2019-11" db="EMBL/GenBank/DDBJ databases">
        <title>Acidithiobacillus ferrianus sp. nov.: a facultatively anaerobic and extremely acidophilic chemolithoautotroph.</title>
        <authorList>
            <person name="Norris P.R."/>
            <person name="Falagan C."/>
            <person name="Moya-Beltran A."/>
            <person name="Castro M."/>
            <person name="Quatrini R."/>
            <person name="Johnson D.B."/>
        </authorList>
    </citation>
    <scope>NUCLEOTIDE SEQUENCE [LARGE SCALE GENOMIC DNA]</scope>
    <source>
        <strain evidence="2">MG</strain>
    </source>
</reference>
<organism evidence="2">
    <name type="scientific">Acidithiobacillus ferrianus</name>
    <dbReference type="NCBI Taxonomy" id="2678518"/>
    <lineage>
        <taxon>Bacteria</taxon>
        <taxon>Pseudomonadati</taxon>
        <taxon>Pseudomonadota</taxon>
        <taxon>Acidithiobacillia</taxon>
        <taxon>Acidithiobacillales</taxon>
        <taxon>Acidithiobacillaceae</taxon>
        <taxon>Acidithiobacillus</taxon>
    </lineage>
</organism>
<dbReference type="SUPFAM" id="SSF46785">
    <property type="entry name" value="Winged helix' DNA-binding domain"/>
    <property type="match status" value="1"/>
</dbReference>
<gene>
    <name evidence="2" type="ORF">GL267_14935</name>
</gene>